<gene>
    <name evidence="6" type="primary">9E7-36</name>
</gene>
<comment type="subcellular location">
    <subcellularLocation>
        <location evidence="1">Membrane</location>
        <topology evidence="1">Multi-pass membrane protein</topology>
    </subcellularLocation>
</comment>
<dbReference type="AlphaFoldDB" id="A5CFS1"/>
<feature type="transmembrane region" description="Helical" evidence="5">
    <location>
        <begin position="220"/>
        <end position="241"/>
    </location>
</feature>
<evidence type="ECO:0000256" key="2">
    <source>
        <dbReference type="ARBA" id="ARBA00022692"/>
    </source>
</evidence>
<evidence type="ECO:0000256" key="4">
    <source>
        <dbReference type="ARBA" id="ARBA00023136"/>
    </source>
</evidence>
<feature type="transmembrane region" description="Helical" evidence="5">
    <location>
        <begin position="96"/>
        <end position="123"/>
    </location>
</feature>
<name>A5CFS1_9ZZZZ</name>
<accession>A5CFS1</accession>
<feature type="transmembrane region" description="Helical" evidence="5">
    <location>
        <begin position="15"/>
        <end position="33"/>
    </location>
</feature>
<keyword evidence="3 5" id="KW-1133">Transmembrane helix</keyword>
<dbReference type="Pfam" id="PF01040">
    <property type="entry name" value="UbiA"/>
    <property type="match status" value="1"/>
</dbReference>
<feature type="transmembrane region" description="Helical" evidence="5">
    <location>
        <begin position="144"/>
        <end position="164"/>
    </location>
</feature>
<evidence type="ECO:0000313" key="6">
    <source>
        <dbReference type="EMBL" id="CAM58113.1"/>
    </source>
</evidence>
<feature type="transmembrane region" description="Helical" evidence="5">
    <location>
        <begin position="45"/>
        <end position="62"/>
    </location>
</feature>
<reference evidence="6" key="1">
    <citation type="submission" date="2007-03" db="EMBL/GenBank/DDBJ databases">
        <title>Isolation and characterization of alkane hydroxylases from Pacific deep-sea sediment.</title>
        <authorList>
            <person name="Xu M."/>
        </authorList>
    </citation>
    <scope>NUCLEOTIDE SEQUENCE</scope>
</reference>
<feature type="transmembrane region" description="Helical" evidence="5">
    <location>
        <begin position="286"/>
        <end position="303"/>
    </location>
</feature>
<dbReference type="InterPro" id="IPR000537">
    <property type="entry name" value="UbiA_prenyltransferase"/>
</dbReference>
<evidence type="ECO:0000256" key="1">
    <source>
        <dbReference type="ARBA" id="ARBA00004141"/>
    </source>
</evidence>
<proteinExistence type="predicted"/>
<feature type="transmembrane region" description="Helical" evidence="5">
    <location>
        <begin position="176"/>
        <end position="194"/>
    </location>
</feature>
<organism evidence="6">
    <name type="scientific">uncultured marine microorganism</name>
    <dbReference type="NCBI Taxonomy" id="415540"/>
    <lineage>
        <taxon>unclassified sequences</taxon>
        <taxon>environmental samples</taxon>
    </lineage>
</organism>
<protein>
    <submittedName>
        <fullName evidence="6">Putative manganese transport system permease protein</fullName>
    </submittedName>
</protein>
<keyword evidence="4 5" id="KW-0472">Membrane</keyword>
<feature type="transmembrane region" description="Helical" evidence="5">
    <location>
        <begin position="247"/>
        <end position="265"/>
    </location>
</feature>
<dbReference type="GO" id="GO:0016765">
    <property type="term" value="F:transferase activity, transferring alkyl or aryl (other than methyl) groups"/>
    <property type="evidence" value="ECO:0007669"/>
    <property type="project" value="InterPro"/>
</dbReference>
<evidence type="ECO:0000256" key="5">
    <source>
        <dbReference type="SAM" id="Phobius"/>
    </source>
</evidence>
<dbReference type="EMBL" id="AM501426">
    <property type="protein sequence ID" value="CAM58113.1"/>
    <property type="molecule type" value="Genomic_DNA"/>
</dbReference>
<keyword evidence="2 5" id="KW-0812">Transmembrane</keyword>
<dbReference type="GO" id="GO:0016020">
    <property type="term" value="C:membrane"/>
    <property type="evidence" value="ECO:0007669"/>
    <property type="project" value="UniProtKB-SubCell"/>
</dbReference>
<sequence length="308" mass="34261">MTNRWWIYQKERFPIIAHGPLIVVFCLAVMLFSALQQEQFVLPDIVRISGAVISTLILFFQLRVADEFKDFEIDLKYRPQRPVPRGLVQLQELATLAYLGAVIQFLIALFVDIGLLPILAAVWAYMALMTKEFFAPVWLRKHPAIYLFSHMLIMPLIAFYVSAFDWLCVCRAMPQGISWILSVAFFCGLVLELGRKIRIPRLEQEGVETYSALWGTGNSVAIWLVSIVAAVAAYANAAALITSSNLHIGLGAAALAIGILTLSLFPKQYDRGYPEFAAKIIEPSSGLVAMLLYLGLGPIQAILRLQGA</sequence>
<evidence type="ECO:0000256" key="3">
    <source>
        <dbReference type="ARBA" id="ARBA00022989"/>
    </source>
</evidence>